<evidence type="ECO:0000259" key="1">
    <source>
        <dbReference type="Pfam" id="PF13274"/>
    </source>
</evidence>
<accession>R4RPV7</accession>
<reference evidence="3 4" key="1">
    <citation type="journal article" date="2013" name="BMC Genomics">
        <title>Comparison of the complete genome sequence of two closely related isolates of 'Candidatus Phytoplasma australiense' reveals genome plasticity.</title>
        <authorList>
            <person name="Andersen M.T."/>
            <person name="Liefting L.W."/>
            <person name="Havukkala I."/>
            <person name="Beever R.E."/>
        </authorList>
    </citation>
    <scope>NUCLEOTIDE SEQUENCE [LARGE SCALE GENOMIC DNA]</scope>
    <source>
        <strain evidence="3 4">NZSb11</strain>
    </source>
</reference>
<sequence>MVKKSKRKINKMNQTKQINVFDVALYIVKNNPSSTTKMKLNKMIYYAHAKHLVQTKKPLLKEQIQAWIYGPVFPELCKQLKDFTYQPINPEVLAMGDITKINATQKQILDFMILLYGDASPNDLSSQTHMEHPWIKSYYKDYDSGWSKKIIKNKDILEYFSKNNKHIGA</sequence>
<dbReference type="Pfam" id="PF13274">
    <property type="entry name" value="SocA_Panacea"/>
    <property type="match status" value="1"/>
</dbReference>
<evidence type="ECO:0000313" key="3">
    <source>
        <dbReference type="EMBL" id="AGL90501.1"/>
    </source>
</evidence>
<dbReference type="KEGG" id="nzs:SLY_0173"/>
<feature type="domain" description="Antitoxin SocA-like Panacea" evidence="1">
    <location>
        <begin position="40"/>
        <end position="134"/>
    </location>
</feature>
<dbReference type="KEGG" id="nzs:SLY_0584"/>
<keyword evidence="4" id="KW-1185">Reference proteome</keyword>
<protein>
    <submittedName>
        <fullName evidence="3">Phage-Associated Protein</fullName>
    </submittedName>
</protein>
<dbReference type="PATRIC" id="fig|980422.3.peg.163"/>
<gene>
    <name evidence="2" type="ORF">SLY_0173</name>
    <name evidence="3" type="ORF">SLY_0584</name>
</gene>
<dbReference type="HOGENOM" id="CLU_110683_4_0_14"/>
<dbReference type="InterPro" id="IPR025272">
    <property type="entry name" value="SocA_Panacea"/>
</dbReference>
<proteinExistence type="predicted"/>
<dbReference type="EMBL" id="CP002548">
    <property type="protein sequence ID" value="AGL90501.1"/>
    <property type="molecule type" value="Genomic_DNA"/>
</dbReference>
<name>R4RPV7_PHYAS</name>
<dbReference type="Proteomes" id="UP000013941">
    <property type="component" value="Chromosome"/>
</dbReference>
<dbReference type="AlphaFoldDB" id="R4RPV7"/>
<dbReference type="EMBL" id="CP002548">
    <property type="protein sequence ID" value="AGL90097.1"/>
    <property type="molecule type" value="Genomic_DNA"/>
</dbReference>
<organism evidence="3 4">
    <name type="scientific">Strawberry lethal yellows phytoplasma (CPA) str. NZSb11</name>
    <dbReference type="NCBI Taxonomy" id="980422"/>
    <lineage>
        <taxon>Bacteria</taxon>
        <taxon>Bacillati</taxon>
        <taxon>Mycoplasmatota</taxon>
        <taxon>Mollicutes</taxon>
        <taxon>Acholeplasmatales</taxon>
        <taxon>Acholeplasmataceae</taxon>
        <taxon>Candidatus Phytoplasma</taxon>
        <taxon>16SrXII (Stolbur group)</taxon>
    </lineage>
</organism>
<evidence type="ECO:0000313" key="2">
    <source>
        <dbReference type="EMBL" id="AGL90097.1"/>
    </source>
</evidence>
<evidence type="ECO:0000313" key="4">
    <source>
        <dbReference type="Proteomes" id="UP000013941"/>
    </source>
</evidence>